<evidence type="ECO:0000256" key="1">
    <source>
        <dbReference type="SAM" id="Phobius"/>
    </source>
</evidence>
<feature type="transmembrane region" description="Helical" evidence="1">
    <location>
        <begin position="247"/>
        <end position="267"/>
    </location>
</feature>
<dbReference type="EMBL" id="FTOR01000017">
    <property type="protein sequence ID" value="SIT34564.1"/>
    <property type="molecule type" value="Genomic_DNA"/>
</dbReference>
<dbReference type="OrthoDB" id="9759690at2"/>
<feature type="transmembrane region" description="Helical" evidence="1">
    <location>
        <begin position="193"/>
        <end position="213"/>
    </location>
</feature>
<feature type="transmembrane region" description="Helical" evidence="1">
    <location>
        <begin position="315"/>
        <end position="337"/>
    </location>
</feature>
<keyword evidence="2" id="KW-0645">Protease</keyword>
<keyword evidence="3" id="KW-1185">Reference proteome</keyword>
<gene>
    <name evidence="2" type="ORF">SAMN05421788_11735</name>
</gene>
<proteinExistence type="predicted"/>
<dbReference type="AlphaFoldDB" id="A0A1N7RHV9"/>
<keyword evidence="1" id="KW-1133">Transmembrane helix</keyword>
<dbReference type="GO" id="GO:0006508">
    <property type="term" value="P:proteolysis"/>
    <property type="evidence" value="ECO:0007669"/>
    <property type="project" value="UniProtKB-KW"/>
</dbReference>
<dbReference type="GO" id="GO:0008237">
    <property type="term" value="F:metallopeptidase activity"/>
    <property type="evidence" value="ECO:0007669"/>
    <property type="project" value="UniProtKB-KW"/>
</dbReference>
<dbReference type="RefSeq" id="WP_076382790.1">
    <property type="nucleotide sequence ID" value="NZ_AP017422.1"/>
</dbReference>
<sequence>MEYELKIIAENNAERYLLLNNSGGMYQINAFLYQVLLHYKKGYSSEAIASEMSILYKNASFNAATIETHITTALATVSATNKAGDPADEYVSGKITIVPEGAFTGLYRILSALLFHRIVFPVLFVVAVVVSLFFFYNQHLYSFANLWNQSVSQLAVGNIILVYGIFLFICLWHELGHATASWKYGVQPREIGFGFYFVFPVFYANVSGIWQLPAARRNVVNMGGIYFQLLVNLICIVAYSNHIYQPLLRILIITNTVSIVCSLVPFFRYDGYWVFSDYFNIPNLKSRSTALATDLLFSGIGKWRQLKGSLPLVLIFYTVTNVFFWLFVYAEVVVLIIRNTRALVSTLQQGSWLYIPITLPGIITAVSTVVTLWMLVFHFIHLSKLLGNERRKIPGTVQPAAGWHIA</sequence>
<evidence type="ECO:0000313" key="2">
    <source>
        <dbReference type="EMBL" id="SIT34564.1"/>
    </source>
</evidence>
<organism evidence="2 3">
    <name type="scientific">Filimonas lacunae</name>
    <dbReference type="NCBI Taxonomy" id="477680"/>
    <lineage>
        <taxon>Bacteria</taxon>
        <taxon>Pseudomonadati</taxon>
        <taxon>Bacteroidota</taxon>
        <taxon>Chitinophagia</taxon>
        <taxon>Chitinophagales</taxon>
        <taxon>Chitinophagaceae</taxon>
        <taxon>Filimonas</taxon>
    </lineage>
</organism>
<protein>
    <submittedName>
        <fullName evidence="2">Putative peptide zinc metalloprotease protein</fullName>
    </submittedName>
</protein>
<feature type="transmembrane region" description="Helical" evidence="1">
    <location>
        <begin position="357"/>
        <end position="382"/>
    </location>
</feature>
<keyword evidence="1" id="KW-0472">Membrane</keyword>
<keyword evidence="2" id="KW-0482">Metalloprotease</keyword>
<accession>A0A1N7RHV9</accession>
<keyword evidence="2" id="KW-0378">Hydrolase</keyword>
<feature type="transmembrane region" description="Helical" evidence="1">
    <location>
        <begin position="151"/>
        <end position="172"/>
    </location>
</feature>
<dbReference type="Proteomes" id="UP000186917">
    <property type="component" value="Unassembled WGS sequence"/>
</dbReference>
<name>A0A1N7RHV9_9BACT</name>
<feature type="transmembrane region" description="Helical" evidence="1">
    <location>
        <begin position="118"/>
        <end position="136"/>
    </location>
</feature>
<feature type="transmembrane region" description="Helical" evidence="1">
    <location>
        <begin position="219"/>
        <end position="240"/>
    </location>
</feature>
<evidence type="ECO:0000313" key="3">
    <source>
        <dbReference type="Proteomes" id="UP000186917"/>
    </source>
</evidence>
<keyword evidence="1" id="KW-0812">Transmembrane</keyword>
<reference evidence="3" key="1">
    <citation type="submission" date="2017-01" db="EMBL/GenBank/DDBJ databases">
        <authorList>
            <person name="Varghese N."/>
            <person name="Submissions S."/>
        </authorList>
    </citation>
    <scope>NUCLEOTIDE SEQUENCE [LARGE SCALE GENOMIC DNA]</scope>
    <source>
        <strain evidence="3">DSM 21054</strain>
    </source>
</reference>
<dbReference type="STRING" id="477680.SAMN05421788_11735"/>